<keyword evidence="1" id="KW-0732">Signal</keyword>
<dbReference type="Proteomes" id="UP000559256">
    <property type="component" value="Unassembled WGS sequence"/>
</dbReference>
<evidence type="ECO:0000313" key="2">
    <source>
        <dbReference type="EMBL" id="KAF5365212.1"/>
    </source>
</evidence>
<feature type="chain" id="PRO_5034601223" evidence="1">
    <location>
        <begin position="20"/>
        <end position="194"/>
    </location>
</feature>
<dbReference type="EMBL" id="JAACJM010000028">
    <property type="protein sequence ID" value="KAF5365212.1"/>
    <property type="molecule type" value="Genomic_DNA"/>
</dbReference>
<reference evidence="2 3" key="1">
    <citation type="journal article" date="2020" name="ISME J.">
        <title>Uncovering the hidden diversity of litter-decomposition mechanisms in mushroom-forming fungi.</title>
        <authorList>
            <person name="Floudas D."/>
            <person name="Bentzer J."/>
            <person name="Ahren D."/>
            <person name="Johansson T."/>
            <person name="Persson P."/>
            <person name="Tunlid A."/>
        </authorList>
    </citation>
    <scope>NUCLEOTIDE SEQUENCE [LARGE SCALE GENOMIC DNA]</scope>
    <source>
        <strain evidence="2 3">CBS 291.85</strain>
    </source>
</reference>
<evidence type="ECO:0000313" key="3">
    <source>
        <dbReference type="Proteomes" id="UP000559256"/>
    </source>
</evidence>
<comment type="caution">
    <text evidence="2">The sequence shown here is derived from an EMBL/GenBank/DDBJ whole genome shotgun (WGS) entry which is preliminary data.</text>
</comment>
<evidence type="ECO:0000256" key="1">
    <source>
        <dbReference type="SAM" id="SignalP"/>
    </source>
</evidence>
<accession>A0A8H5LPW4</accession>
<dbReference type="OrthoDB" id="2928315at2759"/>
<name>A0A8H5LPW4_9AGAR</name>
<protein>
    <submittedName>
        <fullName evidence="2">Uncharacterized protein</fullName>
    </submittedName>
</protein>
<feature type="signal peptide" evidence="1">
    <location>
        <begin position="1"/>
        <end position="19"/>
    </location>
</feature>
<gene>
    <name evidence="2" type="ORF">D9758_005444</name>
</gene>
<dbReference type="AlphaFoldDB" id="A0A8H5LPW4"/>
<organism evidence="2 3">
    <name type="scientific">Tetrapyrgos nigripes</name>
    <dbReference type="NCBI Taxonomy" id="182062"/>
    <lineage>
        <taxon>Eukaryota</taxon>
        <taxon>Fungi</taxon>
        <taxon>Dikarya</taxon>
        <taxon>Basidiomycota</taxon>
        <taxon>Agaricomycotina</taxon>
        <taxon>Agaricomycetes</taxon>
        <taxon>Agaricomycetidae</taxon>
        <taxon>Agaricales</taxon>
        <taxon>Marasmiineae</taxon>
        <taxon>Marasmiaceae</taxon>
        <taxon>Tetrapyrgos</taxon>
    </lineage>
</organism>
<dbReference type="Gene3D" id="2.120.10.70">
    <property type="entry name" value="Fucose-specific lectin"/>
    <property type="match status" value="1"/>
</dbReference>
<keyword evidence="3" id="KW-1185">Reference proteome</keyword>
<sequence length="194" mass="20451">MKFLLTALPFVFIGGQAQANLARSASLTPVDPVGDVVAIQAPNKDTRIFYQPRSGGGIAHLCVDSSFKDGLLTCDATIVPPTEVRDGTPIAAVTLNADNNGFTENRVFFVSPDNILSEYLFTTADHGRSGPNCPKCITHNGFPVVNGSQVLYAMANPSAPGVRVRVGFVSTASPDTITEASLNANGQWTLAVMP</sequence>
<proteinExistence type="predicted"/>